<dbReference type="Proteomes" id="UP000034290">
    <property type="component" value="Unassembled WGS sequence"/>
</dbReference>
<dbReference type="Pfam" id="PF00133">
    <property type="entry name" value="tRNA-synt_1"/>
    <property type="match status" value="1"/>
</dbReference>
<dbReference type="Pfam" id="PF08264">
    <property type="entry name" value="Anticodon_1"/>
    <property type="match status" value="1"/>
</dbReference>
<dbReference type="InterPro" id="IPR013155">
    <property type="entry name" value="M/V/L/I-tRNA-synth_anticd-bd"/>
</dbReference>
<accession>A0A0G2AUI9</accession>
<feature type="domain" description="Aminoacyl-tRNA synthetase class Ia" evidence="9">
    <location>
        <begin position="12"/>
        <end position="202"/>
    </location>
</feature>
<evidence type="ECO:0000256" key="4">
    <source>
        <dbReference type="ARBA" id="ARBA00022741"/>
    </source>
</evidence>
<evidence type="ECO:0000256" key="1">
    <source>
        <dbReference type="ARBA" id="ARBA00005594"/>
    </source>
</evidence>
<evidence type="ECO:0000256" key="3">
    <source>
        <dbReference type="ARBA" id="ARBA00022598"/>
    </source>
</evidence>
<dbReference type="AlphaFoldDB" id="A0A0G2AUI9"/>
<feature type="domain" description="Methionyl/Valyl/Leucyl/Isoleucyl-tRNA synthetase anticodon-binding" evidence="10">
    <location>
        <begin position="253"/>
        <end position="373"/>
    </location>
</feature>
<evidence type="ECO:0000313" key="12">
    <source>
        <dbReference type="Proteomes" id="UP000034290"/>
    </source>
</evidence>
<dbReference type="InterPro" id="IPR014729">
    <property type="entry name" value="Rossmann-like_a/b/a_fold"/>
</dbReference>
<dbReference type="GO" id="GO:0004823">
    <property type="term" value="F:leucine-tRNA ligase activity"/>
    <property type="evidence" value="ECO:0007669"/>
    <property type="project" value="UniProtKB-EC"/>
</dbReference>
<name>A0A0G2AUI9_9BACT</name>
<keyword evidence="4" id="KW-0547">Nucleotide-binding</keyword>
<protein>
    <recommendedName>
        <fullName evidence="2">leucine--tRNA ligase</fullName>
        <ecNumber evidence="2">6.1.1.4</ecNumber>
    </recommendedName>
</protein>
<comment type="caution">
    <text evidence="11">The sequence shown here is derived from an EMBL/GenBank/DDBJ whole genome shotgun (WGS) entry which is preliminary data.</text>
</comment>
<dbReference type="GO" id="GO:0005829">
    <property type="term" value="C:cytosol"/>
    <property type="evidence" value="ECO:0007669"/>
    <property type="project" value="TreeGrafter"/>
</dbReference>
<evidence type="ECO:0000256" key="6">
    <source>
        <dbReference type="ARBA" id="ARBA00022917"/>
    </source>
</evidence>
<dbReference type="CDD" id="cd07958">
    <property type="entry name" value="Anticodon_Ia_Leu_BEm"/>
    <property type="match status" value="1"/>
</dbReference>
<organism evidence="11 12">
    <name type="scientific">Candidatus Giovannonibacteria bacterium GW2011_GWA2_53_7</name>
    <dbReference type="NCBI Taxonomy" id="1618650"/>
    <lineage>
        <taxon>Bacteria</taxon>
        <taxon>Candidatus Giovannoniibacteriota</taxon>
    </lineage>
</organism>
<dbReference type="InterPro" id="IPR002302">
    <property type="entry name" value="Leu-tRNA-ligase"/>
</dbReference>
<evidence type="ECO:0000313" key="11">
    <source>
        <dbReference type="EMBL" id="KKW36549.1"/>
    </source>
</evidence>
<dbReference type="GO" id="GO:0005524">
    <property type="term" value="F:ATP binding"/>
    <property type="evidence" value="ECO:0007669"/>
    <property type="project" value="UniProtKB-KW"/>
</dbReference>
<comment type="catalytic activity">
    <reaction evidence="8">
        <text>tRNA(Leu) + L-leucine + ATP = L-leucyl-tRNA(Leu) + AMP + diphosphate</text>
        <dbReference type="Rhea" id="RHEA:11688"/>
        <dbReference type="Rhea" id="RHEA-COMP:9613"/>
        <dbReference type="Rhea" id="RHEA-COMP:9622"/>
        <dbReference type="ChEBI" id="CHEBI:30616"/>
        <dbReference type="ChEBI" id="CHEBI:33019"/>
        <dbReference type="ChEBI" id="CHEBI:57427"/>
        <dbReference type="ChEBI" id="CHEBI:78442"/>
        <dbReference type="ChEBI" id="CHEBI:78494"/>
        <dbReference type="ChEBI" id="CHEBI:456215"/>
        <dbReference type="EC" id="6.1.1.4"/>
    </reaction>
</comment>
<evidence type="ECO:0000256" key="5">
    <source>
        <dbReference type="ARBA" id="ARBA00022840"/>
    </source>
</evidence>
<dbReference type="FunFam" id="1.10.730.10:FF:000002">
    <property type="entry name" value="Leucine--tRNA ligase"/>
    <property type="match status" value="1"/>
</dbReference>
<evidence type="ECO:0000256" key="8">
    <source>
        <dbReference type="ARBA" id="ARBA00047469"/>
    </source>
</evidence>
<dbReference type="Gene3D" id="1.10.730.10">
    <property type="entry name" value="Isoleucyl-tRNA Synthetase, Domain 1"/>
    <property type="match status" value="1"/>
</dbReference>
<reference evidence="11 12" key="1">
    <citation type="journal article" date="2015" name="Nature">
        <title>rRNA introns, odd ribosomes, and small enigmatic genomes across a large radiation of phyla.</title>
        <authorList>
            <person name="Brown C.T."/>
            <person name="Hug L.A."/>
            <person name="Thomas B.C."/>
            <person name="Sharon I."/>
            <person name="Castelle C.J."/>
            <person name="Singh A."/>
            <person name="Wilkins M.J."/>
            <person name="Williams K.H."/>
            <person name="Banfield J.F."/>
        </authorList>
    </citation>
    <scope>NUCLEOTIDE SEQUENCE [LARGE SCALE GENOMIC DNA]</scope>
</reference>
<evidence type="ECO:0000259" key="9">
    <source>
        <dbReference type="Pfam" id="PF00133"/>
    </source>
</evidence>
<feature type="non-terminal residue" evidence="11">
    <location>
        <position position="1"/>
    </location>
</feature>
<dbReference type="EMBL" id="LCRM01000023">
    <property type="protein sequence ID" value="KKW36549.1"/>
    <property type="molecule type" value="Genomic_DNA"/>
</dbReference>
<dbReference type="SUPFAM" id="SSF52374">
    <property type="entry name" value="Nucleotidylyl transferase"/>
    <property type="match status" value="1"/>
</dbReference>
<dbReference type="EC" id="6.1.1.4" evidence="2"/>
<dbReference type="GO" id="GO:0006429">
    <property type="term" value="P:leucyl-tRNA aminoacylation"/>
    <property type="evidence" value="ECO:0007669"/>
    <property type="project" value="InterPro"/>
</dbReference>
<comment type="similarity">
    <text evidence="1">Belongs to the class-I aminoacyl-tRNA synthetase family.</text>
</comment>
<evidence type="ECO:0000256" key="2">
    <source>
        <dbReference type="ARBA" id="ARBA00013164"/>
    </source>
</evidence>
<evidence type="ECO:0000259" key="10">
    <source>
        <dbReference type="Pfam" id="PF08264"/>
    </source>
</evidence>
<dbReference type="SUPFAM" id="SSF47323">
    <property type="entry name" value="Anticodon-binding domain of a subclass of class I aminoacyl-tRNA synthetases"/>
    <property type="match status" value="1"/>
</dbReference>
<dbReference type="Gene3D" id="3.40.50.620">
    <property type="entry name" value="HUPs"/>
    <property type="match status" value="1"/>
</dbReference>
<dbReference type="PANTHER" id="PTHR43740:SF2">
    <property type="entry name" value="LEUCINE--TRNA LIGASE, MITOCHONDRIAL"/>
    <property type="match status" value="1"/>
</dbReference>
<dbReference type="FunFam" id="3.40.50.620:FF:000056">
    <property type="entry name" value="Leucine--tRNA ligase"/>
    <property type="match status" value="1"/>
</dbReference>
<sequence>KAFGRPDVQYKLRDWVFSRQHYWGEPIPIVHCSEHGAVPVPEDQLPVELPYVEKYQPSGTGESPLASVKDWVNTKCPQCGQPAKRETDTMPNWAGSSWYYLRYCDPKNDREFAELAKLRYWLPVDLYNGGMEHTTLHLLYSRFWHKFLFDEGLVTTSEPYQRRHSHGIVLAEDGRKMSKSFGNVINPDDYVREYGADSLRMYEMFMGPFEDTIPWSTNGLVGVRRFLNRVYLVLSALKEKKPELEDKPGLSKLIHKTVKKVTDDFTDLKFNTAVSTMMEYLNARDFALKLNREGVFEGNEVDWPAVKKYLILLYPMAPHLASDLFEMLFESDINSESWPEYDEKKLKAETFQLVIQVNGKVRAKIEAPTDIDEKHAVELAQDDSVWLRYLEGRTYRVVFVPNRLINFIVS</sequence>
<proteinExistence type="inferred from homology"/>
<keyword evidence="3 11" id="KW-0436">Ligase</keyword>
<dbReference type="InterPro" id="IPR002300">
    <property type="entry name" value="aa-tRNA-synth_Ia"/>
</dbReference>
<keyword evidence="6" id="KW-0648">Protein biosynthesis</keyword>
<keyword evidence="7" id="KW-0030">Aminoacyl-tRNA synthetase</keyword>
<keyword evidence="5" id="KW-0067">ATP-binding</keyword>
<dbReference type="PATRIC" id="fig|1618650.3.peg.283"/>
<dbReference type="PANTHER" id="PTHR43740">
    <property type="entry name" value="LEUCYL-TRNA SYNTHETASE"/>
    <property type="match status" value="1"/>
</dbReference>
<dbReference type="InterPro" id="IPR009080">
    <property type="entry name" value="tRNAsynth_Ia_anticodon-bd"/>
</dbReference>
<gene>
    <name evidence="11" type="ORF">UY81_C0023G0005</name>
</gene>
<evidence type="ECO:0000256" key="7">
    <source>
        <dbReference type="ARBA" id="ARBA00023146"/>
    </source>
</evidence>
<dbReference type="Gene3D" id="3.10.20.590">
    <property type="match status" value="1"/>
</dbReference>